<keyword evidence="3" id="KW-0812">Transmembrane</keyword>
<dbReference type="Gene3D" id="3.30.70.80">
    <property type="entry name" value="Peptidase S8 propeptide/proteinase inhibitor I9"/>
    <property type="match status" value="1"/>
</dbReference>
<keyword evidence="2" id="KW-0732">Signal</keyword>
<keyword evidence="6" id="KW-1185">Reference proteome</keyword>
<dbReference type="InterPro" id="IPR045051">
    <property type="entry name" value="SBT"/>
</dbReference>
<evidence type="ECO:0000256" key="2">
    <source>
        <dbReference type="ARBA" id="ARBA00022729"/>
    </source>
</evidence>
<reference evidence="5 6" key="1">
    <citation type="submission" date="2022-03" db="EMBL/GenBank/DDBJ databases">
        <authorList>
            <person name="Nunn A."/>
            <person name="Chopra R."/>
            <person name="Nunn A."/>
            <person name="Contreras Garrido A."/>
        </authorList>
    </citation>
    <scope>NUCLEOTIDE SEQUENCE [LARGE SCALE GENOMIC DNA]</scope>
</reference>
<dbReference type="PANTHER" id="PTHR10795">
    <property type="entry name" value="PROPROTEIN CONVERTASE SUBTILISIN/KEXIN"/>
    <property type="match status" value="1"/>
</dbReference>
<evidence type="ECO:0000313" key="5">
    <source>
        <dbReference type="EMBL" id="CAH2045972.1"/>
    </source>
</evidence>
<feature type="non-terminal residue" evidence="5">
    <location>
        <position position="179"/>
    </location>
</feature>
<dbReference type="InterPro" id="IPR010259">
    <property type="entry name" value="S8pro/Inhibitor_I9"/>
</dbReference>
<evidence type="ECO:0000313" key="6">
    <source>
        <dbReference type="Proteomes" id="UP000836841"/>
    </source>
</evidence>
<keyword evidence="3" id="KW-1133">Transmembrane helix</keyword>
<protein>
    <recommendedName>
        <fullName evidence="4">Inhibitor I9 domain-containing protein</fullName>
    </recommendedName>
</protein>
<keyword evidence="3" id="KW-0472">Membrane</keyword>
<organism evidence="5 6">
    <name type="scientific">Thlaspi arvense</name>
    <name type="common">Field penny-cress</name>
    <dbReference type="NCBI Taxonomy" id="13288"/>
    <lineage>
        <taxon>Eukaryota</taxon>
        <taxon>Viridiplantae</taxon>
        <taxon>Streptophyta</taxon>
        <taxon>Embryophyta</taxon>
        <taxon>Tracheophyta</taxon>
        <taxon>Spermatophyta</taxon>
        <taxon>Magnoliopsida</taxon>
        <taxon>eudicotyledons</taxon>
        <taxon>Gunneridae</taxon>
        <taxon>Pentapetalae</taxon>
        <taxon>rosids</taxon>
        <taxon>malvids</taxon>
        <taxon>Brassicales</taxon>
        <taxon>Brassicaceae</taxon>
        <taxon>Thlaspideae</taxon>
        <taxon>Thlaspi</taxon>
    </lineage>
</organism>
<sequence length="179" mass="20152">SYIVYLGSHSHGPEISPLALARVAESHYALLGSFLGRQQIYDSIFFFVPLPIILMFDIILMHLNSHENAKDAIFYSYKRHNNGFAAILGEEAIQVSLSLLKHPSVINVFQDKDKKLHTTHSWDFMQLEKDGVIPTSSLWSKARFGEDTIIGNLGTVCTFAYILRHQVFGSNPKALAQMD</sequence>
<feature type="domain" description="Inhibitor I9" evidence="4">
    <location>
        <begin position="1"/>
        <end position="117"/>
    </location>
</feature>
<evidence type="ECO:0000259" key="4">
    <source>
        <dbReference type="Pfam" id="PF05922"/>
    </source>
</evidence>
<gene>
    <name evidence="5" type="ORF">TAV2_LOCUS7439</name>
</gene>
<dbReference type="Pfam" id="PF05922">
    <property type="entry name" value="Inhibitor_I9"/>
    <property type="match status" value="1"/>
</dbReference>
<dbReference type="EMBL" id="OU466858">
    <property type="protein sequence ID" value="CAH2045972.1"/>
    <property type="molecule type" value="Genomic_DNA"/>
</dbReference>
<dbReference type="AlphaFoldDB" id="A0AAU9RQV3"/>
<name>A0AAU9RQV3_THLAR</name>
<accession>A0AAU9RQV3</accession>
<dbReference type="Proteomes" id="UP000836841">
    <property type="component" value="Chromosome 2"/>
</dbReference>
<evidence type="ECO:0000256" key="3">
    <source>
        <dbReference type="SAM" id="Phobius"/>
    </source>
</evidence>
<dbReference type="InterPro" id="IPR037045">
    <property type="entry name" value="S8pro/Inhibitor_I9_sf"/>
</dbReference>
<feature type="transmembrane region" description="Helical" evidence="3">
    <location>
        <begin position="40"/>
        <end position="60"/>
    </location>
</feature>
<evidence type="ECO:0000256" key="1">
    <source>
        <dbReference type="ARBA" id="ARBA00011073"/>
    </source>
</evidence>
<proteinExistence type="inferred from homology"/>
<comment type="similarity">
    <text evidence="1">Belongs to the peptidase S8 family.</text>
</comment>